<proteinExistence type="predicted"/>
<evidence type="ECO:0000313" key="2">
    <source>
        <dbReference type="Proteomes" id="UP000267164"/>
    </source>
</evidence>
<organism evidence="1 2">
    <name type="scientific">Nocardia yunnanensis</name>
    <dbReference type="NCBI Taxonomy" id="2382165"/>
    <lineage>
        <taxon>Bacteria</taxon>
        <taxon>Bacillati</taxon>
        <taxon>Actinomycetota</taxon>
        <taxon>Actinomycetes</taxon>
        <taxon>Mycobacteriales</taxon>
        <taxon>Nocardiaceae</taxon>
        <taxon>Nocardia</taxon>
    </lineage>
</organism>
<accession>A0A386ZFM6</accession>
<protein>
    <submittedName>
        <fullName evidence="1">Uncharacterized protein</fullName>
    </submittedName>
</protein>
<evidence type="ECO:0000313" key="1">
    <source>
        <dbReference type="EMBL" id="AYF76290.1"/>
    </source>
</evidence>
<dbReference type="Proteomes" id="UP000267164">
    <property type="component" value="Chromosome"/>
</dbReference>
<dbReference type="KEGG" id="nyu:D7D52_23445"/>
<dbReference type="OrthoDB" id="4560402at2"/>
<dbReference type="EMBL" id="CP032568">
    <property type="protein sequence ID" value="AYF76290.1"/>
    <property type="molecule type" value="Genomic_DNA"/>
</dbReference>
<sequence>MAGLRVCTPQRGGIVSSYTREVAVAYVIHALEAKGTATRDDFDVNGIVTASHAITEDWDFAAMERSLFWGIAAGFMKV</sequence>
<name>A0A386ZFM6_9NOCA</name>
<keyword evidence="2" id="KW-1185">Reference proteome</keyword>
<gene>
    <name evidence="1" type="ORF">D7D52_23445</name>
</gene>
<dbReference type="AlphaFoldDB" id="A0A386ZFM6"/>
<reference evidence="1 2" key="1">
    <citation type="submission" date="2018-09" db="EMBL/GenBank/DDBJ databases">
        <title>Nocardia yunnanensis sp. nov., an actinomycete isolated from a soil sample.</title>
        <authorList>
            <person name="Zhang J."/>
        </authorList>
    </citation>
    <scope>NUCLEOTIDE SEQUENCE [LARGE SCALE GENOMIC DNA]</scope>
    <source>
        <strain evidence="1 2">CFHS0054</strain>
    </source>
</reference>